<name>A0A084FYH0_PSEDA</name>
<proteinExistence type="predicted"/>
<organism evidence="1 2">
    <name type="scientific">Pseudallescheria apiosperma</name>
    <name type="common">Scedosporium apiospermum</name>
    <dbReference type="NCBI Taxonomy" id="563466"/>
    <lineage>
        <taxon>Eukaryota</taxon>
        <taxon>Fungi</taxon>
        <taxon>Dikarya</taxon>
        <taxon>Ascomycota</taxon>
        <taxon>Pezizomycotina</taxon>
        <taxon>Sordariomycetes</taxon>
        <taxon>Hypocreomycetidae</taxon>
        <taxon>Microascales</taxon>
        <taxon>Microascaceae</taxon>
        <taxon>Scedosporium</taxon>
    </lineage>
</organism>
<dbReference type="OrthoDB" id="3936755at2759"/>
<sequence>MGILGLGQASTIPIRRQLTDIFANEAPAGQEDVDSGFGDFASGRGSALFGNVGTTCVVGGEEGECDRFGRCTQFIPPNEISVLNRGRTVDVCTAGGQVAQAVGAAEISVPVATRSPAADVVPAAEAGAEEGVSRWTGNRSSIAVASAGNRASLVTRRGFEELVRDTAGVYCLELSGAEKREERNED</sequence>
<evidence type="ECO:0000313" key="2">
    <source>
        <dbReference type="Proteomes" id="UP000028545"/>
    </source>
</evidence>
<dbReference type="KEGG" id="sapo:SAPIO_CDS9164"/>
<dbReference type="EMBL" id="JOWA01000132">
    <property type="protein sequence ID" value="KEZ40132.1"/>
    <property type="molecule type" value="Genomic_DNA"/>
</dbReference>
<dbReference type="HOGENOM" id="CLU_1455200_0_0_1"/>
<gene>
    <name evidence="1" type="ORF">SAPIO_CDS9164</name>
</gene>
<dbReference type="GeneID" id="27728236"/>
<comment type="caution">
    <text evidence="1">The sequence shown here is derived from an EMBL/GenBank/DDBJ whole genome shotgun (WGS) entry which is preliminary data.</text>
</comment>
<reference evidence="1 2" key="1">
    <citation type="journal article" date="2014" name="Genome Announc.">
        <title>Draft genome sequence of the pathogenic fungus Scedosporium apiospermum.</title>
        <authorList>
            <person name="Vandeputte P."/>
            <person name="Ghamrawi S."/>
            <person name="Rechenmann M."/>
            <person name="Iltis A."/>
            <person name="Giraud S."/>
            <person name="Fleury M."/>
            <person name="Thornton C."/>
            <person name="Delhaes L."/>
            <person name="Meyer W."/>
            <person name="Papon N."/>
            <person name="Bouchara J.P."/>
        </authorList>
    </citation>
    <scope>NUCLEOTIDE SEQUENCE [LARGE SCALE GENOMIC DNA]</scope>
    <source>
        <strain evidence="1 2">IHEM 14462</strain>
    </source>
</reference>
<dbReference type="Proteomes" id="UP000028545">
    <property type="component" value="Unassembled WGS sequence"/>
</dbReference>
<protein>
    <submittedName>
        <fullName evidence="1">Uncharacterized protein</fullName>
    </submittedName>
</protein>
<dbReference type="VEuPathDB" id="FungiDB:SAPIO_CDS9164"/>
<dbReference type="AlphaFoldDB" id="A0A084FYH0"/>
<evidence type="ECO:0000313" key="1">
    <source>
        <dbReference type="EMBL" id="KEZ40132.1"/>
    </source>
</evidence>
<keyword evidence="2" id="KW-1185">Reference proteome</keyword>
<dbReference type="RefSeq" id="XP_016639931.1">
    <property type="nucleotide sequence ID" value="XM_016790628.1"/>
</dbReference>
<accession>A0A084FYH0</accession>